<dbReference type="Proteomes" id="UP001153269">
    <property type="component" value="Unassembled WGS sequence"/>
</dbReference>
<organism evidence="2 3">
    <name type="scientific">Pleuronectes platessa</name>
    <name type="common">European plaice</name>
    <dbReference type="NCBI Taxonomy" id="8262"/>
    <lineage>
        <taxon>Eukaryota</taxon>
        <taxon>Metazoa</taxon>
        <taxon>Chordata</taxon>
        <taxon>Craniata</taxon>
        <taxon>Vertebrata</taxon>
        <taxon>Euteleostomi</taxon>
        <taxon>Actinopterygii</taxon>
        <taxon>Neopterygii</taxon>
        <taxon>Teleostei</taxon>
        <taxon>Neoteleostei</taxon>
        <taxon>Acanthomorphata</taxon>
        <taxon>Carangaria</taxon>
        <taxon>Pleuronectiformes</taxon>
        <taxon>Pleuronectoidei</taxon>
        <taxon>Pleuronectidae</taxon>
        <taxon>Pleuronectes</taxon>
    </lineage>
</organism>
<dbReference type="EMBL" id="CADEAL010004094">
    <property type="protein sequence ID" value="CAB1451614.1"/>
    <property type="molecule type" value="Genomic_DNA"/>
</dbReference>
<feature type="non-terminal residue" evidence="2">
    <location>
        <position position="59"/>
    </location>
</feature>
<comment type="caution">
    <text evidence="2">The sequence shown here is derived from an EMBL/GenBank/DDBJ whole genome shotgun (WGS) entry which is preliminary data.</text>
</comment>
<sequence length="59" mass="5969">MEVEVEEGGVGVSVGWPDGPRRLGSPGITHPLSRSAAAAQGVHPSHAPQEVKAGDSIVT</sequence>
<name>A0A9N7VL95_PLEPL</name>
<feature type="region of interest" description="Disordered" evidence="1">
    <location>
        <begin position="1"/>
        <end position="59"/>
    </location>
</feature>
<accession>A0A9N7VL95</accession>
<dbReference type="AlphaFoldDB" id="A0A9N7VL95"/>
<proteinExistence type="predicted"/>
<keyword evidence="3" id="KW-1185">Reference proteome</keyword>
<evidence type="ECO:0000256" key="1">
    <source>
        <dbReference type="SAM" id="MobiDB-lite"/>
    </source>
</evidence>
<reference evidence="2" key="1">
    <citation type="submission" date="2020-03" db="EMBL/GenBank/DDBJ databases">
        <authorList>
            <person name="Weist P."/>
        </authorList>
    </citation>
    <scope>NUCLEOTIDE SEQUENCE</scope>
</reference>
<evidence type="ECO:0000313" key="3">
    <source>
        <dbReference type="Proteomes" id="UP001153269"/>
    </source>
</evidence>
<gene>
    <name evidence="2" type="ORF">PLEPLA_LOCUS39308</name>
</gene>
<protein>
    <submittedName>
        <fullName evidence="2">Uncharacterized protein</fullName>
    </submittedName>
</protein>
<evidence type="ECO:0000313" key="2">
    <source>
        <dbReference type="EMBL" id="CAB1451614.1"/>
    </source>
</evidence>